<evidence type="ECO:0000256" key="2">
    <source>
        <dbReference type="SAM" id="SignalP"/>
    </source>
</evidence>
<name>A0A8W8HYS7_MAGGI</name>
<dbReference type="Proteomes" id="UP000005408">
    <property type="component" value="Unassembled WGS sequence"/>
</dbReference>
<accession>A0A8W8HYS7</accession>
<evidence type="ECO:0000313" key="3">
    <source>
        <dbReference type="EnsemblMetazoa" id="G11609.1:cds"/>
    </source>
</evidence>
<feature type="chain" id="PRO_5036454514" evidence="2">
    <location>
        <begin position="21"/>
        <end position="119"/>
    </location>
</feature>
<feature type="signal peptide" evidence="2">
    <location>
        <begin position="1"/>
        <end position="20"/>
    </location>
</feature>
<reference evidence="3" key="1">
    <citation type="submission" date="2022-08" db="UniProtKB">
        <authorList>
            <consortium name="EnsemblMetazoa"/>
        </authorList>
    </citation>
    <scope>IDENTIFICATION</scope>
    <source>
        <strain evidence="3">05x7-T-G4-1.051#20</strain>
    </source>
</reference>
<organism evidence="3 4">
    <name type="scientific">Magallana gigas</name>
    <name type="common">Pacific oyster</name>
    <name type="synonym">Crassostrea gigas</name>
    <dbReference type="NCBI Taxonomy" id="29159"/>
    <lineage>
        <taxon>Eukaryota</taxon>
        <taxon>Metazoa</taxon>
        <taxon>Spiralia</taxon>
        <taxon>Lophotrochozoa</taxon>
        <taxon>Mollusca</taxon>
        <taxon>Bivalvia</taxon>
        <taxon>Autobranchia</taxon>
        <taxon>Pteriomorphia</taxon>
        <taxon>Ostreida</taxon>
        <taxon>Ostreoidea</taxon>
        <taxon>Ostreidae</taxon>
        <taxon>Magallana</taxon>
    </lineage>
</organism>
<evidence type="ECO:0000313" key="4">
    <source>
        <dbReference type="Proteomes" id="UP000005408"/>
    </source>
</evidence>
<feature type="region of interest" description="Disordered" evidence="1">
    <location>
        <begin position="74"/>
        <end position="119"/>
    </location>
</feature>
<keyword evidence="2" id="KW-0732">Signal</keyword>
<proteinExistence type="predicted"/>
<dbReference type="AlphaFoldDB" id="A0A8W8HYS7"/>
<keyword evidence="4" id="KW-1185">Reference proteome</keyword>
<protein>
    <submittedName>
        <fullName evidence="3">Uncharacterized protein</fullName>
    </submittedName>
</protein>
<dbReference type="EnsemblMetazoa" id="G11609.1">
    <property type="protein sequence ID" value="G11609.1:cds"/>
    <property type="gene ID" value="G11609"/>
</dbReference>
<sequence length="119" mass="13804">MKGRTVLLLLLIIYLDVCFSFLCCSRGRKCRICKFPPIRRRNLGFNNRGLFRNQLNQLDRLNQLKQRILLRNLGKTTNRNRNGPRLNPSPEKPKIVPSRPMIKPGISKILGATPHQMKL</sequence>
<evidence type="ECO:0000256" key="1">
    <source>
        <dbReference type="SAM" id="MobiDB-lite"/>
    </source>
</evidence>